<sequence length="404" mass="42397">MALKLEIAQEMLLAAVAVMPVERQPLAHCWQRVLAETVIADIDFPPFDRSPLDGYAVIATEVEQARPDAPVRLRQIENIAAGSVARESVRPGTACRIMTGAPIPPGATGVIRLEDTAVDGDIVSIMAGAGAAKNICRRGEEIATGEVILTAGTVINAGAMGMLAVLGKAEPLVYVRPRVALIATGSELIAVDEPLVPGKIRNSNSYMLSAQVQEAGAQARLLGVAGDDVDAIAELVEYAADCDVCITTGGASVGDYDLIGEVFKKLGVKVLFERVSIKPGMPVLAGVKENKLFIGLSGNPAAASISFEQLVRPVLLKMSGRTNWWRPCVKARLAAPFGKSTGAKRFVWARCWQGEAGLLAEPLSLQGNGMLKSAIAANALVVIPENSPPLPAGTEVEVILLVNG</sequence>
<dbReference type="GO" id="GO:0061599">
    <property type="term" value="F:molybdopterin molybdotransferase activity"/>
    <property type="evidence" value="ECO:0007669"/>
    <property type="project" value="UniProtKB-UniRule"/>
</dbReference>
<evidence type="ECO:0000256" key="2">
    <source>
        <dbReference type="ARBA" id="ARBA00002901"/>
    </source>
</evidence>
<evidence type="ECO:0000256" key="8">
    <source>
        <dbReference type="ARBA" id="ARBA00022679"/>
    </source>
</evidence>
<comment type="catalytic activity">
    <reaction evidence="12">
        <text>adenylyl-molybdopterin + molybdate = Mo-molybdopterin + AMP + H(+)</text>
        <dbReference type="Rhea" id="RHEA:35047"/>
        <dbReference type="ChEBI" id="CHEBI:15378"/>
        <dbReference type="ChEBI" id="CHEBI:36264"/>
        <dbReference type="ChEBI" id="CHEBI:62727"/>
        <dbReference type="ChEBI" id="CHEBI:71302"/>
        <dbReference type="ChEBI" id="CHEBI:456215"/>
        <dbReference type="EC" id="2.10.1.1"/>
    </reaction>
</comment>
<dbReference type="InterPro" id="IPR036425">
    <property type="entry name" value="MoaB/Mog-like_dom_sf"/>
</dbReference>
<keyword evidence="11 13" id="KW-0501">Molybdenum cofactor biosynthesis</keyword>
<dbReference type="InterPro" id="IPR036135">
    <property type="entry name" value="MoeA_linker/N_sf"/>
</dbReference>
<dbReference type="Proteomes" id="UP000005139">
    <property type="component" value="Unassembled WGS sequence"/>
</dbReference>
<comment type="pathway">
    <text evidence="3 13">Cofactor biosynthesis; molybdopterin biosynthesis.</text>
</comment>
<dbReference type="InterPro" id="IPR001453">
    <property type="entry name" value="MoaB/Mog_dom"/>
</dbReference>
<evidence type="ECO:0000256" key="4">
    <source>
        <dbReference type="ARBA" id="ARBA00010763"/>
    </source>
</evidence>
<comment type="cofactor">
    <cofactor evidence="1 13">
        <name>Mg(2+)</name>
        <dbReference type="ChEBI" id="CHEBI:18420"/>
    </cofactor>
</comment>
<dbReference type="UniPathway" id="UPA00344"/>
<dbReference type="Gene3D" id="3.90.105.10">
    <property type="entry name" value="Molybdopterin biosynthesis moea protein, domain 2"/>
    <property type="match status" value="1"/>
</dbReference>
<accession>A1HUC7</accession>
<dbReference type="GO" id="GO:0005829">
    <property type="term" value="C:cytosol"/>
    <property type="evidence" value="ECO:0007669"/>
    <property type="project" value="TreeGrafter"/>
</dbReference>
<dbReference type="NCBIfam" id="NF045515">
    <property type="entry name" value="Glp_gephyrin"/>
    <property type="match status" value="1"/>
</dbReference>
<evidence type="ECO:0000313" key="15">
    <source>
        <dbReference type="EMBL" id="EAX46365.1"/>
    </source>
</evidence>
<dbReference type="Gene3D" id="2.40.340.10">
    <property type="entry name" value="MoeA, C-terminal, domain IV"/>
    <property type="match status" value="1"/>
</dbReference>
<evidence type="ECO:0000313" key="16">
    <source>
        <dbReference type="Proteomes" id="UP000005139"/>
    </source>
</evidence>
<comment type="caution">
    <text evidence="15">The sequence shown here is derived from an EMBL/GenBank/DDBJ whole genome shotgun (WGS) entry which is preliminary data.</text>
</comment>
<dbReference type="AlphaFoldDB" id="A1HUC7"/>
<dbReference type="CDD" id="cd00887">
    <property type="entry name" value="MoeA"/>
    <property type="match status" value="1"/>
</dbReference>
<dbReference type="SUPFAM" id="SSF63867">
    <property type="entry name" value="MoeA C-terminal domain-like"/>
    <property type="match status" value="1"/>
</dbReference>
<evidence type="ECO:0000256" key="9">
    <source>
        <dbReference type="ARBA" id="ARBA00022723"/>
    </source>
</evidence>
<dbReference type="NCBIfam" id="TIGR00177">
    <property type="entry name" value="molyb_syn"/>
    <property type="match status" value="1"/>
</dbReference>
<keyword evidence="16" id="KW-1185">Reference proteome</keyword>
<dbReference type="InterPro" id="IPR005111">
    <property type="entry name" value="MoeA_C_domain_IV"/>
</dbReference>
<dbReference type="EC" id="2.10.1.1" evidence="5 13"/>
<evidence type="ECO:0000256" key="11">
    <source>
        <dbReference type="ARBA" id="ARBA00023150"/>
    </source>
</evidence>
<dbReference type="SUPFAM" id="SSF63882">
    <property type="entry name" value="MoeA N-terminal region -like"/>
    <property type="match status" value="1"/>
</dbReference>
<feature type="domain" description="MoaB/Mog" evidence="14">
    <location>
        <begin position="180"/>
        <end position="317"/>
    </location>
</feature>
<gene>
    <name evidence="15" type="ORF">TcarDRAFT_0023</name>
</gene>
<evidence type="ECO:0000256" key="13">
    <source>
        <dbReference type="RuleBase" id="RU365090"/>
    </source>
</evidence>
<evidence type="ECO:0000256" key="7">
    <source>
        <dbReference type="ARBA" id="ARBA00022505"/>
    </source>
</evidence>
<dbReference type="InterPro" id="IPR036688">
    <property type="entry name" value="MoeA_C_domain_IV_sf"/>
</dbReference>
<reference evidence="15 16" key="2">
    <citation type="submission" date="2007-01" db="EMBL/GenBank/DDBJ databases">
        <title>Sequencing of the draft genome and assembly of Thermosinus carboxydivorans Nor1.</title>
        <authorList>
            <consortium name="US DOE Joint Genome Institute (JGI-PGF)"/>
            <person name="Copeland A."/>
            <person name="Lucas S."/>
            <person name="Lapidus A."/>
            <person name="Barry K."/>
            <person name="Glavina del Rio T."/>
            <person name="Dalin E."/>
            <person name="Tice H."/>
            <person name="Bruce D."/>
            <person name="Pitluck S."/>
            <person name="Richardson P."/>
        </authorList>
    </citation>
    <scope>NUCLEOTIDE SEQUENCE [LARGE SCALE GENOMIC DNA]</scope>
    <source>
        <strain evidence="15 16">Nor1</strain>
    </source>
</reference>
<dbReference type="EMBL" id="AAWL01000038">
    <property type="protein sequence ID" value="EAX46365.1"/>
    <property type="molecule type" value="Genomic_DNA"/>
</dbReference>
<dbReference type="Gene3D" id="2.170.190.11">
    <property type="entry name" value="Molybdopterin biosynthesis moea protein, domain 3"/>
    <property type="match status" value="1"/>
</dbReference>
<dbReference type="Gene3D" id="3.40.980.10">
    <property type="entry name" value="MoaB/Mog-like domain"/>
    <property type="match status" value="1"/>
</dbReference>
<evidence type="ECO:0000259" key="14">
    <source>
        <dbReference type="SMART" id="SM00852"/>
    </source>
</evidence>
<dbReference type="RefSeq" id="WP_007290631.1">
    <property type="nucleotide sequence ID" value="NZ_AAWL01000038.1"/>
</dbReference>
<dbReference type="Pfam" id="PF00994">
    <property type="entry name" value="MoCF_biosynth"/>
    <property type="match status" value="1"/>
</dbReference>
<dbReference type="Pfam" id="PF03453">
    <property type="entry name" value="MoeA_N"/>
    <property type="match status" value="1"/>
</dbReference>
<dbReference type="Pfam" id="PF03454">
    <property type="entry name" value="MoeA_C"/>
    <property type="match status" value="1"/>
</dbReference>
<proteinExistence type="inferred from homology"/>
<dbReference type="OrthoDB" id="9804758at2"/>
<keyword evidence="7 13" id="KW-0500">Molybdenum</keyword>
<keyword evidence="8 13" id="KW-0808">Transferase</keyword>
<comment type="similarity">
    <text evidence="4 13">Belongs to the MoeA family.</text>
</comment>
<name>A1HUC7_9FIRM</name>
<dbReference type="GO" id="GO:0046872">
    <property type="term" value="F:metal ion binding"/>
    <property type="evidence" value="ECO:0007669"/>
    <property type="project" value="UniProtKB-UniRule"/>
</dbReference>
<dbReference type="InterPro" id="IPR005110">
    <property type="entry name" value="MoeA_linker/N"/>
</dbReference>
<dbReference type="PANTHER" id="PTHR10192:SF5">
    <property type="entry name" value="GEPHYRIN"/>
    <property type="match status" value="1"/>
</dbReference>
<dbReference type="GO" id="GO:0006777">
    <property type="term" value="P:Mo-molybdopterin cofactor biosynthetic process"/>
    <property type="evidence" value="ECO:0007669"/>
    <property type="project" value="UniProtKB-UniRule"/>
</dbReference>
<organism evidence="15 16">
    <name type="scientific">Thermosinus carboxydivorans Nor1</name>
    <dbReference type="NCBI Taxonomy" id="401526"/>
    <lineage>
        <taxon>Bacteria</taxon>
        <taxon>Bacillati</taxon>
        <taxon>Bacillota</taxon>
        <taxon>Negativicutes</taxon>
        <taxon>Selenomonadales</taxon>
        <taxon>Sporomusaceae</taxon>
        <taxon>Thermosinus</taxon>
    </lineage>
</organism>
<evidence type="ECO:0000256" key="6">
    <source>
        <dbReference type="ARBA" id="ARBA00021108"/>
    </source>
</evidence>
<reference evidence="15 16" key="1">
    <citation type="submission" date="2007-01" db="EMBL/GenBank/DDBJ databases">
        <title>Annotation of the draft genome assembly of Thermosinus carboxydivorans Nor1.</title>
        <authorList>
            <consortium name="US DOE Joint Genome Institute (JGI-ORNL)"/>
            <person name="Larimer F."/>
            <person name="Land M."/>
            <person name="Hauser L."/>
        </authorList>
    </citation>
    <scope>NUCLEOTIDE SEQUENCE [LARGE SCALE GENOMIC DNA]</scope>
    <source>
        <strain evidence="15 16">Nor1</strain>
    </source>
</reference>
<dbReference type="InterPro" id="IPR038987">
    <property type="entry name" value="MoeA-like"/>
</dbReference>
<dbReference type="FunFam" id="3.40.980.10:FF:000004">
    <property type="entry name" value="Molybdopterin molybdenumtransferase"/>
    <property type="match status" value="1"/>
</dbReference>
<evidence type="ECO:0000256" key="10">
    <source>
        <dbReference type="ARBA" id="ARBA00022842"/>
    </source>
</evidence>
<evidence type="ECO:0000256" key="1">
    <source>
        <dbReference type="ARBA" id="ARBA00001946"/>
    </source>
</evidence>
<keyword evidence="9 13" id="KW-0479">Metal-binding</keyword>
<keyword evidence="10 13" id="KW-0460">Magnesium</keyword>
<dbReference type="PANTHER" id="PTHR10192">
    <property type="entry name" value="MOLYBDOPTERIN BIOSYNTHESIS PROTEIN"/>
    <property type="match status" value="1"/>
</dbReference>
<comment type="function">
    <text evidence="2 13">Catalyzes the insertion of molybdate into adenylated molybdopterin with the concomitant release of AMP.</text>
</comment>
<dbReference type="SUPFAM" id="SSF53218">
    <property type="entry name" value="Molybdenum cofactor biosynthesis proteins"/>
    <property type="match status" value="1"/>
</dbReference>
<evidence type="ECO:0000256" key="5">
    <source>
        <dbReference type="ARBA" id="ARBA00013269"/>
    </source>
</evidence>
<dbReference type="SMART" id="SM00852">
    <property type="entry name" value="MoCF_biosynth"/>
    <property type="match status" value="1"/>
</dbReference>
<protein>
    <recommendedName>
        <fullName evidence="6 13">Molybdopterin molybdenumtransferase</fullName>
        <ecNumber evidence="5 13">2.10.1.1</ecNumber>
    </recommendedName>
</protein>
<evidence type="ECO:0000256" key="3">
    <source>
        <dbReference type="ARBA" id="ARBA00005046"/>
    </source>
</evidence>
<dbReference type="eggNOG" id="COG0303">
    <property type="taxonomic scope" value="Bacteria"/>
</dbReference>
<evidence type="ECO:0000256" key="12">
    <source>
        <dbReference type="ARBA" id="ARBA00047317"/>
    </source>
</evidence>